<name>A0AAU9K3I8_9CILI</name>
<dbReference type="Proteomes" id="UP001162131">
    <property type="component" value="Unassembled WGS sequence"/>
</dbReference>
<dbReference type="Pfam" id="PF13385">
    <property type="entry name" value="Laminin_G_3"/>
    <property type="match status" value="1"/>
</dbReference>
<evidence type="ECO:0000313" key="2">
    <source>
        <dbReference type="Proteomes" id="UP001162131"/>
    </source>
</evidence>
<dbReference type="PANTHER" id="PTHR42535">
    <property type="entry name" value="OOKINETE PROTEIN, PUTATIVE-RELATED"/>
    <property type="match status" value="1"/>
</dbReference>
<gene>
    <name evidence="1" type="ORF">BSTOLATCC_MIC44380</name>
</gene>
<protein>
    <submittedName>
        <fullName evidence="1">Uncharacterized protein</fullName>
    </submittedName>
</protein>
<sequence length="958" mass="111027">MSLKFLELFTGAIEFKGDVIESIESDNFKELGKEYSISFWIYLQKVLKGRQVTVFHKGDNFTSQPTISLQEKNLLVKFDTERGSSERLFASAELQLKKWVHVVFTLHQAEYTEATLYINGVLDSEIAVRNESLFNEGKCYIGKDPWNHGFIGSIAEPIFFFSALPGDEVSRMYQHGMQNWNESNAFKTSQIFYMKKTEGMTQTLIKDAEAPKMLETTRTVKKQDKGAAQLTVFERLDQYFQANPKMYMKVGKLLPYFDWLAAIYRILRAALPTYRDDEGNILDKLELDRMMPPLYQVNLYFTKKELLALAKAAKSYSSVPPERPNDDPVDLIHYLDFLDNLRSYTDSIELGEQFGSADMDPREKFNHIYTICEEFMNNRSGNFEVCIDFCVNCGSHQTTTRHSEREYQSWFNDAYKDISEEFPACEIVGNKYGPPRIGTFAASIEGVGSDQYKDKFGRLKLYKIKNERPVTRYVLDSIYLVAYVYGNTQELTKFQAEYRKEAGEDNRHPDCVMSLITLSEDPRMSGQKKREETLELLSDQEMYCKHWGCQSKIYTYGKNHKRACRYHPGRWEFGSIHGLWPENWTCCRGEWTSPGCKVGFHEGVPNSFVMHKCINRGENNPVSLHPDSFCGRSFPDPNTCGKKNKPNNSCSYHSGHLEFNERGGCFWSCCNAEADPMGMESGGCVDDEHRFAEYPDEEAKIYFITKSVTNPGIQPNRTSKKETFSKTATSSRFFNTEIKPYINPYQKKKNKEALDNEARYCLNSTCEKTYKETDNHDRACQCHTGYWDFGHSGILKGQDTIVLWEPHWRCCGGKWEDPGCKRTRHCGPLVSKMEERRWVWPSEGAKRYFLKKVSSLWKTKLEKEHLTRKQVAKKYDKVCTENNINTLTGSLLHRLCLSLHLHILCVSDDMSYMFKYQDVISRQAEKLLSDKNGYIDKETFLEWWFAPLERIRPEMAMA</sequence>
<evidence type="ECO:0000313" key="1">
    <source>
        <dbReference type="EMBL" id="CAG9327752.1"/>
    </source>
</evidence>
<dbReference type="InterPro" id="IPR013320">
    <property type="entry name" value="ConA-like_dom_sf"/>
</dbReference>
<dbReference type="EMBL" id="CAJZBQ010000044">
    <property type="protein sequence ID" value="CAG9327752.1"/>
    <property type="molecule type" value="Genomic_DNA"/>
</dbReference>
<dbReference type="AlphaFoldDB" id="A0AAU9K3I8"/>
<dbReference type="Gene3D" id="2.60.120.200">
    <property type="match status" value="1"/>
</dbReference>
<reference evidence="1" key="1">
    <citation type="submission" date="2021-09" db="EMBL/GenBank/DDBJ databases">
        <authorList>
            <consortium name="AG Swart"/>
            <person name="Singh M."/>
            <person name="Singh A."/>
            <person name="Seah K."/>
            <person name="Emmerich C."/>
        </authorList>
    </citation>
    <scope>NUCLEOTIDE SEQUENCE</scope>
    <source>
        <strain evidence="1">ATCC30299</strain>
    </source>
</reference>
<organism evidence="1 2">
    <name type="scientific">Blepharisma stoltei</name>
    <dbReference type="NCBI Taxonomy" id="1481888"/>
    <lineage>
        <taxon>Eukaryota</taxon>
        <taxon>Sar</taxon>
        <taxon>Alveolata</taxon>
        <taxon>Ciliophora</taxon>
        <taxon>Postciliodesmatophora</taxon>
        <taxon>Heterotrichea</taxon>
        <taxon>Heterotrichida</taxon>
        <taxon>Blepharismidae</taxon>
        <taxon>Blepharisma</taxon>
    </lineage>
</organism>
<accession>A0AAU9K3I8</accession>
<keyword evidence="2" id="KW-1185">Reference proteome</keyword>
<dbReference type="SUPFAM" id="SSF49899">
    <property type="entry name" value="Concanavalin A-like lectins/glucanases"/>
    <property type="match status" value="1"/>
</dbReference>
<dbReference type="PANTHER" id="PTHR42535:SF2">
    <property type="entry name" value="CHROMOSOME UNDETERMINED SCAFFOLD_146, WHOLE GENOME SHOTGUN SEQUENCE"/>
    <property type="match status" value="1"/>
</dbReference>
<proteinExistence type="predicted"/>
<comment type="caution">
    <text evidence="1">The sequence shown here is derived from an EMBL/GenBank/DDBJ whole genome shotgun (WGS) entry which is preliminary data.</text>
</comment>